<dbReference type="eggNOG" id="KOG4185">
    <property type="taxonomic scope" value="Eukaryota"/>
</dbReference>
<dbReference type="PROSITE" id="PS50119">
    <property type="entry name" value="ZF_BBOX"/>
    <property type="match status" value="1"/>
</dbReference>
<evidence type="ECO:0000259" key="6">
    <source>
        <dbReference type="PROSITE" id="PS50089"/>
    </source>
</evidence>
<evidence type="ECO:0000256" key="5">
    <source>
        <dbReference type="SAM" id="MobiDB-lite"/>
    </source>
</evidence>
<dbReference type="InterPro" id="IPR017907">
    <property type="entry name" value="Znf_RING_CS"/>
</dbReference>
<dbReference type="SUPFAM" id="SSF57850">
    <property type="entry name" value="RING/U-box"/>
    <property type="match status" value="1"/>
</dbReference>
<evidence type="ECO:0000259" key="7">
    <source>
        <dbReference type="PROSITE" id="PS50119"/>
    </source>
</evidence>
<proteinExistence type="predicted"/>
<sequence length="684" mass="75928">MRRSGAGSVPHAPPGLSFDKTEEGPHSAKSNKPYPFLKQHTAIGLTTLPETTLRPEQIEQSVSLNSLQMKFECGVCLEGYNESGSHAPRSLSCGHTFCTGCLSQLVKETILCPKCHQASQLPPRGVNDLPKNYGVLEIMYSNPITFNQDHPSSSCAEDVKWSVGSSIPLCTKHGDQLSSFCDEDEELVCSSCLLYGPHKHHGSTLVNEAAIEARQTLVKLTPDISETIIVAEKSLKEIDTVVQSVKDSSHLISDEIDSHFNELVAVLENRRKELKLDALHRSQNRIEALLEQKQAISSRIDIAHEVHATCTHLLATADNYTLLGEYKKATDGIQTIFVNLPSMSPVARDDLVIDFPKEAAEELQSQYYSHGNIRSGVGTVKCVVCEPFHDGVRIYWQGHNYVDSIGITYALQMSRGDDEEFVNIYRGGDTKFTWKCDSEKEESVKHNFRVRVQTCEGVGNWCTPVSCIRSHPGWKWHKKWCNIKVEIGLSQMEAWSRHASGKDWTLLAGDTIISKGQHYVEIEVKETAKHHIRRDWSTKLAIGLIQCKDRETANSSISWQECKFSVGQLPSHNSWSFLATGNSKKMSSRNSEMTTEEYGGIASIESGDRLGMLVDFDGSGLASVSFFCNSLDLGVAFAKVPGPFLPVVSVCDRFHICLKFPPPPYSKRNPRLTLFSSGSSTALF</sequence>
<protein>
    <recommendedName>
        <fullName evidence="11">RING-type domain-containing protein</fullName>
    </recommendedName>
</protein>
<dbReference type="OrthoDB" id="6270329at2759"/>
<evidence type="ECO:0000256" key="4">
    <source>
        <dbReference type="PROSITE-ProRule" id="PRU00024"/>
    </source>
</evidence>
<dbReference type="KEGG" id="aqu:105312523"/>
<keyword evidence="3" id="KW-0862">Zinc</keyword>
<feature type="domain" description="B box-type" evidence="7">
    <location>
        <begin position="165"/>
        <end position="206"/>
    </location>
</feature>
<evidence type="ECO:0008006" key="11">
    <source>
        <dbReference type="Google" id="ProtNLM"/>
    </source>
</evidence>
<reference evidence="9" key="2">
    <citation type="submission" date="2017-05" db="UniProtKB">
        <authorList>
            <consortium name="EnsemblMetazoa"/>
        </authorList>
    </citation>
    <scope>IDENTIFICATION</scope>
</reference>
<dbReference type="AlphaFoldDB" id="A0A1X7UZU6"/>
<dbReference type="GO" id="GO:0008270">
    <property type="term" value="F:zinc ion binding"/>
    <property type="evidence" value="ECO:0007669"/>
    <property type="project" value="UniProtKB-KW"/>
</dbReference>
<accession>A0A1X7UZU6</accession>
<dbReference type="SUPFAM" id="SSF57845">
    <property type="entry name" value="B-box zinc-binding domain"/>
    <property type="match status" value="1"/>
</dbReference>
<evidence type="ECO:0000259" key="8">
    <source>
        <dbReference type="PROSITE" id="PS50188"/>
    </source>
</evidence>
<feature type="domain" description="RING-type" evidence="6">
    <location>
        <begin position="73"/>
        <end position="116"/>
    </location>
</feature>
<dbReference type="InterPro" id="IPR013320">
    <property type="entry name" value="ConA-like_dom_sf"/>
</dbReference>
<keyword evidence="1" id="KW-0479">Metal-binding</keyword>
<dbReference type="InterPro" id="IPR000315">
    <property type="entry name" value="Znf_B-box"/>
</dbReference>
<dbReference type="InterPro" id="IPR003877">
    <property type="entry name" value="SPRY_dom"/>
</dbReference>
<evidence type="ECO:0000256" key="1">
    <source>
        <dbReference type="ARBA" id="ARBA00022723"/>
    </source>
</evidence>
<dbReference type="Gene3D" id="3.30.40.10">
    <property type="entry name" value="Zinc/RING finger domain, C3HC4 (zinc finger)"/>
    <property type="match status" value="1"/>
</dbReference>
<name>A0A1X7UZU6_AMPQE</name>
<dbReference type="EnsemblMetazoa" id="XM_011405245.2">
    <property type="protein sequence ID" value="XP_011403547.1"/>
    <property type="gene ID" value="LOC105312523"/>
</dbReference>
<evidence type="ECO:0000256" key="2">
    <source>
        <dbReference type="ARBA" id="ARBA00022771"/>
    </source>
</evidence>
<evidence type="ECO:0000256" key="3">
    <source>
        <dbReference type="ARBA" id="ARBA00022833"/>
    </source>
</evidence>
<dbReference type="InterPro" id="IPR001870">
    <property type="entry name" value="B30.2/SPRY"/>
</dbReference>
<dbReference type="PROSITE" id="PS00518">
    <property type="entry name" value="ZF_RING_1"/>
    <property type="match status" value="1"/>
</dbReference>
<dbReference type="InterPro" id="IPR047153">
    <property type="entry name" value="TRIM45/56/19-like"/>
</dbReference>
<dbReference type="InterPro" id="IPR013783">
    <property type="entry name" value="Ig-like_fold"/>
</dbReference>
<evidence type="ECO:0000313" key="10">
    <source>
        <dbReference type="Proteomes" id="UP000007879"/>
    </source>
</evidence>
<dbReference type="Pfam" id="PF13639">
    <property type="entry name" value="zf-RING_2"/>
    <property type="match status" value="1"/>
</dbReference>
<feature type="region of interest" description="Disordered" evidence="5">
    <location>
        <begin position="1"/>
        <end position="34"/>
    </location>
</feature>
<dbReference type="InterPro" id="IPR043136">
    <property type="entry name" value="B30.2/SPRY_sf"/>
</dbReference>
<dbReference type="Gene3D" id="2.60.40.10">
    <property type="entry name" value="Immunoglobulins"/>
    <property type="match status" value="1"/>
</dbReference>
<dbReference type="Gene3D" id="2.60.120.920">
    <property type="match status" value="1"/>
</dbReference>
<evidence type="ECO:0000313" key="9">
    <source>
        <dbReference type="EnsemblMetazoa" id="Aqu2.1.33505_001"/>
    </source>
</evidence>
<dbReference type="PROSITE" id="PS50089">
    <property type="entry name" value="ZF_RING_2"/>
    <property type="match status" value="1"/>
</dbReference>
<dbReference type="PANTHER" id="PTHR25462:SF291">
    <property type="entry name" value="E3 UBIQUITIN-PROTEIN LIGASE TRIM45"/>
    <property type="match status" value="1"/>
</dbReference>
<dbReference type="PROSITE" id="PS50188">
    <property type="entry name" value="B302_SPRY"/>
    <property type="match status" value="1"/>
</dbReference>
<dbReference type="PANTHER" id="PTHR25462">
    <property type="entry name" value="BONUS, ISOFORM C-RELATED"/>
    <property type="match status" value="1"/>
</dbReference>
<keyword evidence="10" id="KW-1185">Reference proteome</keyword>
<gene>
    <name evidence="9" type="primary">105312523</name>
</gene>
<dbReference type="InterPro" id="IPR001841">
    <property type="entry name" value="Znf_RING"/>
</dbReference>
<dbReference type="Gene3D" id="3.30.160.60">
    <property type="entry name" value="Classic Zinc Finger"/>
    <property type="match status" value="1"/>
</dbReference>
<reference evidence="10" key="1">
    <citation type="journal article" date="2010" name="Nature">
        <title>The Amphimedon queenslandica genome and the evolution of animal complexity.</title>
        <authorList>
            <person name="Srivastava M."/>
            <person name="Simakov O."/>
            <person name="Chapman J."/>
            <person name="Fahey B."/>
            <person name="Gauthier M.E."/>
            <person name="Mitros T."/>
            <person name="Richards G.S."/>
            <person name="Conaco C."/>
            <person name="Dacre M."/>
            <person name="Hellsten U."/>
            <person name="Larroux C."/>
            <person name="Putnam N.H."/>
            <person name="Stanke M."/>
            <person name="Adamska M."/>
            <person name="Darling A."/>
            <person name="Degnan S.M."/>
            <person name="Oakley T.H."/>
            <person name="Plachetzki D.C."/>
            <person name="Zhai Y."/>
            <person name="Adamski M."/>
            <person name="Calcino A."/>
            <person name="Cummins S.F."/>
            <person name="Goodstein D.M."/>
            <person name="Harris C."/>
            <person name="Jackson D.J."/>
            <person name="Leys S.P."/>
            <person name="Shu S."/>
            <person name="Woodcroft B.J."/>
            <person name="Vervoort M."/>
            <person name="Kosik K.S."/>
            <person name="Manning G."/>
            <person name="Degnan B.M."/>
            <person name="Rokhsar D.S."/>
        </authorList>
    </citation>
    <scope>NUCLEOTIDE SEQUENCE [LARGE SCALE GENOMIC DNA]</scope>
</reference>
<dbReference type="Proteomes" id="UP000007879">
    <property type="component" value="Unassembled WGS sequence"/>
</dbReference>
<organism evidence="9">
    <name type="scientific">Amphimedon queenslandica</name>
    <name type="common">Sponge</name>
    <dbReference type="NCBI Taxonomy" id="400682"/>
    <lineage>
        <taxon>Eukaryota</taxon>
        <taxon>Metazoa</taxon>
        <taxon>Porifera</taxon>
        <taxon>Demospongiae</taxon>
        <taxon>Heteroscleromorpha</taxon>
        <taxon>Haplosclerida</taxon>
        <taxon>Niphatidae</taxon>
        <taxon>Amphimedon</taxon>
    </lineage>
</organism>
<keyword evidence="2 4" id="KW-0863">Zinc-finger</keyword>
<dbReference type="InterPro" id="IPR013083">
    <property type="entry name" value="Znf_RING/FYVE/PHD"/>
</dbReference>
<dbReference type="Pfam" id="PF00622">
    <property type="entry name" value="SPRY"/>
    <property type="match status" value="1"/>
</dbReference>
<dbReference type="SMART" id="SM00184">
    <property type="entry name" value="RING"/>
    <property type="match status" value="1"/>
</dbReference>
<dbReference type="InParanoid" id="A0A1X7UZU6"/>
<dbReference type="Pfam" id="PF00643">
    <property type="entry name" value="zf-B_box"/>
    <property type="match status" value="1"/>
</dbReference>
<feature type="domain" description="B30.2/SPRY" evidence="8">
    <location>
        <begin position="440"/>
        <end position="665"/>
    </location>
</feature>
<dbReference type="EnsemblMetazoa" id="Aqu2.1.33505_001">
    <property type="protein sequence ID" value="Aqu2.1.33505_001"/>
    <property type="gene ID" value="Aqu2.1.33505"/>
</dbReference>
<dbReference type="SUPFAM" id="SSF49899">
    <property type="entry name" value="Concanavalin A-like lectins/glucanases"/>
    <property type="match status" value="1"/>
</dbReference>
<dbReference type="CDD" id="cd11709">
    <property type="entry name" value="SPRY"/>
    <property type="match status" value="1"/>
</dbReference>
<dbReference type="GO" id="GO:0061630">
    <property type="term" value="F:ubiquitin protein ligase activity"/>
    <property type="evidence" value="ECO:0007669"/>
    <property type="project" value="TreeGrafter"/>
</dbReference>